<gene>
    <name evidence="3" type="ORF">EDC28_10415</name>
</gene>
<dbReference type="Proteomes" id="UP000268033">
    <property type="component" value="Unassembled WGS sequence"/>
</dbReference>
<sequence>MRRTLSDDPRDVGKALFGERHDRYFWFLHTLGWFSYGVLFWISNYLAGSPGRYWVHIVFLSATGWLLSIPLRYLYRRVWNFKPRTIVIIAILACLVVGMAWQLGRNFFFYAVLYPNRAPDAWSGYYGYVVATVPILAAWSCLYFGIKYYRMLQILNEKALKAANAAQQAQLKALRYQLNPHFLFNTLNAISTLIMVKENDTANRMVGGLAEFLRYSLENDPIRRVPLEQEVRAMQKYLTIEEIRFSDRLKVHWQIEDEAKGALVPSLILQPIIENAIKYGVAGKLDGGNIWILGKRFGSDLLLEITDDGPGLGQGKSTSTGLGLANSRERLATLYGDDFAFTLSPHEPSGLTVNLRIPYQTEE</sequence>
<dbReference type="PANTHER" id="PTHR34220:SF7">
    <property type="entry name" value="SENSOR HISTIDINE KINASE YPDA"/>
    <property type="match status" value="1"/>
</dbReference>
<dbReference type="EMBL" id="RJUL01000004">
    <property type="protein sequence ID" value="ROQ27367.1"/>
    <property type="molecule type" value="Genomic_DNA"/>
</dbReference>
<dbReference type="RefSeq" id="WP_050658009.1">
    <property type="nucleotide sequence ID" value="NZ_JBLXAC010000006.1"/>
</dbReference>
<dbReference type="InterPro" id="IPR036890">
    <property type="entry name" value="HATPase_C_sf"/>
</dbReference>
<feature type="domain" description="Histidine kinase/HSP90-like ATPase" evidence="2">
    <location>
        <begin position="260"/>
        <end position="361"/>
    </location>
</feature>
<feature type="transmembrane region" description="Helical" evidence="1">
    <location>
        <begin position="124"/>
        <end position="146"/>
    </location>
</feature>
<dbReference type="AlphaFoldDB" id="A0A3N1PK77"/>
<reference evidence="3 4" key="1">
    <citation type="submission" date="2018-11" db="EMBL/GenBank/DDBJ databases">
        <title>Genomic Encyclopedia of Type Strains, Phase IV (KMG-IV): sequencing the most valuable type-strain genomes for metagenomic binning, comparative biology and taxonomic classification.</title>
        <authorList>
            <person name="Goeker M."/>
        </authorList>
    </citation>
    <scope>NUCLEOTIDE SEQUENCE [LARGE SCALE GENOMIC DNA]</scope>
    <source>
        <strain evidence="3 4">DSM 21945</strain>
    </source>
</reference>
<comment type="caution">
    <text evidence="3">The sequence shown here is derived from an EMBL/GenBank/DDBJ whole genome shotgun (WGS) entry which is preliminary data.</text>
</comment>
<keyword evidence="3" id="KW-0418">Kinase</keyword>
<feature type="transmembrane region" description="Helical" evidence="1">
    <location>
        <begin position="86"/>
        <end position="104"/>
    </location>
</feature>
<accession>A0A3N1PK77</accession>
<keyword evidence="1" id="KW-0812">Transmembrane</keyword>
<dbReference type="SMART" id="SM00387">
    <property type="entry name" value="HATPase_c"/>
    <property type="match status" value="1"/>
</dbReference>
<name>A0A3N1PK77_9GAMM</name>
<dbReference type="GO" id="GO:0016020">
    <property type="term" value="C:membrane"/>
    <property type="evidence" value="ECO:0007669"/>
    <property type="project" value="InterPro"/>
</dbReference>
<dbReference type="STRING" id="584787.GCA_001247655_02441"/>
<dbReference type="SUPFAM" id="SSF55874">
    <property type="entry name" value="ATPase domain of HSP90 chaperone/DNA topoisomerase II/histidine kinase"/>
    <property type="match status" value="1"/>
</dbReference>
<feature type="transmembrane region" description="Helical" evidence="1">
    <location>
        <begin position="24"/>
        <end position="47"/>
    </location>
</feature>
<feature type="transmembrane region" description="Helical" evidence="1">
    <location>
        <begin position="53"/>
        <end position="74"/>
    </location>
</feature>
<evidence type="ECO:0000313" key="3">
    <source>
        <dbReference type="EMBL" id="ROQ27367.1"/>
    </source>
</evidence>
<keyword evidence="3" id="KW-0808">Transferase</keyword>
<evidence type="ECO:0000313" key="4">
    <source>
        <dbReference type="Proteomes" id="UP000268033"/>
    </source>
</evidence>
<dbReference type="InterPro" id="IPR050640">
    <property type="entry name" value="Bact_2-comp_sensor_kinase"/>
</dbReference>
<keyword evidence="1" id="KW-0472">Membrane</keyword>
<organism evidence="3 4">
    <name type="scientific">Gallaecimonas pentaromativorans</name>
    <dbReference type="NCBI Taxonomy" id="584787"/>
    <lineage>
        <taxon>Bacteria</taxon>
        <taxon>Pseudomonadati</taxon>
        <taxon>Pseudomonadota</taxon>
        <taxon>Gammaproteobacteria</taxon>
        <taxon>Enterobacterales</taxon>
        <taxon>Gallaecimonadaceae</taxon>
        <taxon>Gallaecimonas</taxon>
    </lineage>
</organism>
<proteinExistence type="predicted"/>
<dbReference type="InterPro" id="IPR003594">
    <property type="entry name" value="HATPase_dom"/>
</dbReference>
<evidence type="ECO:0000259" key="2">
    <source>
        <dbReference type="SMART" id="SM00387"/>
    </source>
</evidence>
<evidence type="ECO:0000256" key="1">
    <source>
        <dbReference type="SAM" id="Phobius"/>
    </source>
</evidence>
<dbReference type="InterPro" id="IPR010559">
    <property type="entry name" value="Sig_transdc_His_kin_internal"/>
</dbReference>
<protein>
    <submittedName>
        <fullName evidence="3">Signal transduction histidine kinase LytS</fullName>
    </submittedName>
</protein>
<keyword evidence="1" id="KW-1133">Transmembrane helix</keyword>
<dbReference type="Pfam" id="PF02518">
    <property type="entry name" value="HATPase_c"/>
    <property type="match status" value="1"/>
</dbReference>
<keyword evidence="4" id="KW-1185">Reference proteome</keyword>
<dbReference type="Pfam" id="PF06580">
    <property type="entry name" value="His_kinase"/>
    <property type="match status" value="1"/>
</dbReference>
<dbReference type="OrthoDB" id="2514702at2"/>
<dbReference type="PANTHER" id="PTHR34220">
    <property type="entry name" value="SENSOR HISTIDINE KINASE YPDA"/>
    <property type="match status" value="1"/>
</dbReference>
<dbReference type="GO" id="GO:0000155">
    <property type="term" value="F:phosphorelay sensor kinase activity"/>
    <property type="evidence" value="ECO:0007669"/>
    <property type="project" value="InterPro"/>
</dbReference>
<dbReference type="Gene3D" id="3.30.565.10">
    <property type="entry name" value="Histidine kinase-like ATPase, C-terminal domain"/>
    <property type="match status" value="1"/>
</dbReference>